<dbReference type="RefSeq" id="WP_209466481.1">
    <property type="nucleotide sequence ID" value="NZ_JAGGLG010000012.1"/>
</dbReference>
<evidence type="ECO:0000313" key="10">
    <source>
        <dbReference type="EMBL" id="MBP2018355.1"/>
    </source>
</evidence>
<keyword evidence="2" id="KW-0479">Metal-binding</keyword>
<dbReference type="InterPro" id="IPR036922">
    <property type="entry name" value="Rieske_2Fe-2S_sf"/>
</dbReference>
<feature type="domain" description="Rieske" evidence="9">
    <location>
        <begin position="66"/>
        <end position="157"/>
    </location>
</feature>
<evidence type="ECO:0000313" key="11">
    <source>
        <dbReference type="Proteomes" id="UP001519289"/>
    </source>
</evidence>
<evidence type="ECO:0000256" key="1">
    <source>
        <dbReference type="ARBA" id="ARBA00022714"/>
    </source>
</evidence>
<dbReference type="PRINTS" id="PR00162">
    <property type="entry name" value="RIESKE"/>
</dbReference>
<evidence type="ECO:0000256" key="7">
    <source>
        <dbReference type="SAM" id="MobiDB-lite"/>
    </source>
</evidence>
<dbReference type="InterPro" id="IPR017941">
    <property type="entry name" value="Rieske_2Fe-2S"/>
</dbReference>
<keyword evidence="4" id="KW-0411">Iron-sulfur</keyword>
<feature type="compositionally biased region" description="Low complexity" evidence="7">
    <location>
        <begin position="1"/>
        <end position="21"/>
    </location>
</feature>
<dbReference type="PANTHER" id="PTHR10134">
    <property type="entry name" value="CYTOCHROME B-C1 COMPLEX SUBUNIT RIESKE, MITOCHONDRIAL"/>
    <property type="match status" value="1"/>
</dbReference>
<dbReference type="PROSITE" id="PS51296">
    <property type="entry name" value="RIESKE"/>
    <property type="match status" value="1"/>
</dbReference>
<keyword evidence="8" id="KW-0812">Transmembrane</keyword>
<name>A0ABS4JS57_9FIRM</name>
<evidence type="ECO:0000256" key="5">
    <source>
        <dbReference type="ARBA" id="ARBA00023157"/>
    </source>
</evidence>
<dbReference type="InterPro" id="IPR005805">
    <property type="entry name" value="Rieske_Fe-S_prot_C"/>
</dbReference>
<reference evidence="10 11" key="1">
    <citation type="submission" date="2021-03" db="EMBL/GenBank/DDBJ databases">
        <title>Genomic Encyclopedia of Type Strains, Phase IV (KMG-IV): sequencing the most valuable type-strain genomes for metagenomic binning, comparative biology and taxonomic classification.</title>
        <authorList>
            <person name="Goeker M."/>
        </authorList>
    </citation>
    <scope>NUCLEOTIDE SEQUENCE [LARGE SCALE GENOMIC DNA]</scope>
    <source>
        <strain evidence="10 11">DSM 27138</strain>
    </source>
</reference>
<organism evidence="10 11">
    <name type="scientific">Symbiobacterium terraclitae</name>
    <dbReference type="NCBI Taxonomy" id="557451"/>
    <lineage>
        <taxon>Bacteria</taxon>
        <taxon>Bacillati</taxon>
        <taxon>Bacillota</taxon>
        <taxon>Clostridia</taxon>
        <taxon>Eubacteriales</taxon>
        <taxon>Symbiobacteriaceae</taxon>
        <taxon>Symbiobacterium</taxon>
    </lineage>
</organism>
<gene>
    <name evidence="10" type="ORF">J2Z79_001763</name>
</gene>
<protein>
    <submittedName>
        <fullName evidence="10">Cytochrome b6-f complex iron-sulfur subunit</fullName>
    </submittedName>
</protein>
<keyword evidence="8" id="KW-0472">Membrane</keyword>
<evidence type="ECO:0000256" key="3">
    <source>
        <dbReference type="ARBA" id="ARBA00023004"/>
    </source>
</evidence>
<comment type="caution">
    <text evidence="10">The sequence shown here is derived from an EMBL/GenBank/DDBJ whole genome shotgun (WGS) entry which is preliminary data.</text>
</comment>
<keyword evidence="8" id="KW-1133">Transmembrane helix</keyword>
<accession>A0ABS4JS57</accession>
<dbReference type="EMBL" id="JAGGLG010000012">
    <property type="protein sequence ID" value="MBP2018355.1"/>
    <property type="molecule type" value="Genomic_DNA"/>
</dbReference>
<evidence type="ECO:0000256" key="6">
    <source>
        <dbReference type="ARBA" id="ARBA00034078"/>
    </source>
</evidence>
<keyword evidence="11" id="KW-1185">Reference proteome</keyword>
<keyword evidence="3" id="KW-0408">Iron</keyword>
<evidence type="ECO:0000256" key="8">
    <source>
        <dbReference type="SAM" id="Phobius"/>
    </source>
</evidence>
<keyword evidence="5" id="KW-1015">Disulfide bond</keyword>
<proteinExistence type="predicted"/>
<evidence type="ECO:0000259" key="9">
    <source>
        <dbReference type="PROSITE" id="PS51296"/>
    </source>
</evidence>
<dbReference type="Proteomes" id="UP001519289">
    <property type="component" value="Unassembled WGS sequence"/>
</dbReference>
<evidence type="ECO:0000256" key="4">
    <source>
        <dbReference type="ARBA" id="ARBA00023014"/>
    </source>
</evidence>
<feature type="transmembrane region" description="Helical" evidence="8">
    <location>
        <begin position="34"/>
        <end position="56"/>
    </location>
</feature>
<keyword evidence="1" id="KW-0001">2Fe-2S</keyword>
<comment type="cofactor">
    <cofactor evidence="6">
        <name>[2Fe-2S] cluster</name>
        <dbReference type="ChEBI" id="CHEBI:190135"/>
    </cofactor>
</comment>
<dbReference type="InterPro" id="IPR014349">
    <property type="entry name" value="Rieske_Fe-S_prot"/>
</dbReference>
<dbReference type="Pfam" id="PF00355">
    <property type="entry name" value="Rieske"/>
    <property type="match status" value="1"/>
</dbReference>
<dbReference type="Gene3D" id="2.102.10.10">
    <property type="entry name" value="Rieske [2Fe-2S] iron-sulphur domain"/>
    <property type="match status" value="1"/>
</dbReference>
<evidence type="ECO:0000256" key="2">
    <source>
        <dbReference type="ARBA" id="ARBA00022723"/>
    </source>
</evidence>
<dbReference type="SUPFAM" id="SSF50022">
    <property type="entry name" value="ISP domain"/>
    <property type="match status" value="1"/>
</dbReference>
<feature type="region of interest" description="Disordered" evidence="7">
    <location>
        <begin position="1"/>
        <end position="23"/>
    </location>
</feature>
<sequence length="177" mass="18777">MAAENRVHAAAAAPPTSGPAAEGMTRRQLLRSSMFATIGAMFGLAAAGGGGMFWPIKLSGFGGIVPAPVKAHEMQVGDVVTVRDGKYYLTRSEDGLMALYWKCVHLGCTVPWNAAAGKFMCPCHASVYDITGQNIAGPAPRPLDMMEITVEPDGTVLVNTGKITERVRHEPEHAVKI</sequence>